<proteinExistence type="predicted"/>
<evidence type="ECO:0000313" key="2">
    <source>
        <dbReference type="Proteomes" id="UP000188268"/>
    </source>
</evidence>
<dbReference type="Gramene" id="OMO52060">
    <property type="protein sequence ID" value="OMO52060"/>
    <property type="gene ID" value="CCACVL1_29382"/>
</dbReference>
<dbReference type="AlphaFoldDB" id="A0A1R3G203"/>
<feature type="non-terminal residue" evidence="1">
    <location>
        <position position="1"/>
    </location>
</feature>
<feature type="non-terminal residue" evidence="1">
    <location>
        <position position="46"/>
    </location>
</feature>
<name>A0A1R3G203_COCAP</name>
<dbReference type="EMBL" id="AWWV01015613">
    <property type="protein sequence ID" value="OMO52060.1"/>
    <property type="molecule type" value="Genomic_DNA"/>
</dbReference>
<evidence type="ECO:0000313" key="1">
    <source>
        <dbReference type="EMBL" id="OMO52060.1"/>
    </source>
</evidence>
<sequence>SHDQNRNHSLSLGGILTLSFSEPIIELSRINKKTLVFSLTGVPSSL</sequence>
<protein>
    <submittedName>
        <fullName evidence="1">Uncharacterized protein</fullName>
    </submittedName>
</protein>
<keyword evidence="2" id="KW-1185">Reference proteome</keyword>
<reference evidence="1 2" key="1">
    <citation type="submission" date="2013-09" db="EMBL/GenBank/DDBJ databases">
        <title>Corchorus capsularis genome sequencing.</title>
        <authorList>
            <person name="Alam M."/>
            <person name="Haque M.S."/>
            <person name="Islam M.S."/>
            <person name="Emdad E.M."/>
            <person name="Islam M.M."/>
            <person name="Ahmed B."/>
            <person name="Halim A."/>
            <person name="Hossen Q.M.M."/>
            <person name="Hossain M.Z."/>
            <person name="Ahmed R."/>
            <person name="Khan M.M."/>
            <person name="Islam R."/>
            <person name="Rashid M.M."/>
            <person name="Khan S.A."/>
            <person name="Rahman M.S."/>
            <person name="Alam M."/>
        </authorList>
    </citation>
    <scope>NUCLEOTIDE SEQUENCE [LARGE SCALE GENOMIC DNA]</scope>
    <source>
        <strain evidence="2">cv. CVL-1</strain>
        <tissue evidence="1">Whole seedling</tissue>
    </source>
</reference>
<organism evidence="1 2">
    <name type="scientific">Corchorus capsularis</name>
    <name type="common">Jute</name>
    <dbReference type="NCBI Taxonomy" id="210143"/>
    <lineage>
        <taxon>Eukaryota</taxon>
        <taxon>Viridiplantae</taxon>
        <taxon>Streptophyta</taxon>
        <taxon>Embryophyta</taxon>
        <taxon>Tracheophyta</taxon>
        <taxon>Spermatophyta</taxon>
        <taxon>Magnoliopsida</taxon>
        <taxon>eudicotyledons</taxon>
        <taxon>Gunneridae</taxon>
        <taxon>Pentapetalae</taxon>
        <taxon>rosids</taxon>
        <taxon>malvids</taxon>
        <taxon>Malvales</taxon>
        <taxon>Malvaceae</taxon>
        <taxon>Grewioideae</taxon>
        <taxon>Apeibeae</taxon>
        <taxon>Corchorus</taxon>
    </lineage>
</organism>
<dbReference type="Proteomes" id="UP000188268">
    <property type="component" value="Unassembled WGS sequence"/>
</dbReference>
<comment type="caution">
    <text evidence="1">The sequence shown here is derived from an EMBL/GenBank/DDBJ whole genome shotgun (WGS) entry which is preliminary data.</text>
</comment>
<accession>A0A1R3G203</accession>
<gene>
    <name evidence="1" type="ORF">CCACVL1_29382</name>
</gene>